<organism evidence="2 3">
    <name type="scientific">Candidatus Ornithomonoglobus intestinigallinarum</name>
    <dbReference type="NCBI Taxonomy" id="2840894"/>
    <lineage>
        <taxon>Bacteria</taxon>
        <taxon>Bacillati</taxon>
        <taxon>Bacillota</taxon>
        <taxon>Clostridia</taxon>
        <taxon>Candidatus Ornithomonoglobus</taxon>
    </lineage>
</organism>
<dbReference type="Proteomes" id="UP000824165">
    <property type="component" value="Unassembled WGS sequence"/>
</dbReference>
<accession>A0A9D1H1Q5</accession>
<dbReference type="Gene3D" id="2.130.10.10">
    <property type="entry name" value="YVTN repeat-like/Quinoprotein amine dehydrogenase"/>
    <property type="match status" value="1"/>
</dbReference>
<protein>
    <submittedName>
        <fullName evidence="2">Uncharacterized protein</fullName>
    </submittedName>
</protein>
<feature type="chain" id="PRO_5038867146" evidence="1">
    <location>
        <begin position="30"/>
        <end position="825"/>
    </location>
</feature>
<gene>
    <name evidence="2" type="ORF">IAA60_03275</name>
</gene>
<feature type="signal peptide" evidence="1">
    <location>
        <begin position="1"/>
        <end position="29"/>
    </location>
</feature>
<evidence type="ECO:0000256" key="1">
    <source>
        <dbReference type="SAM" id="SignalP"/>
    </source>
</evidence>
<dbReference type="EMBL" id="DVLU01000028">
    <property type="protein sequence ID" value="HIT84910.1"/>
    <property type="molecule type" value="Genomic_DNA"/>
</dbReference>
<reference evidence="2" key="2">
    <citation type="journal article" date="2021" name="PeerJ">
        <title>Extensive microbial diversity within the chicken gut microbiome revealed by metagenomics and culture.</title>
        <authorList>
            <person name="Gilroy R."/>
            <person name="Ravi A."/>
            <person name="Getino M."/>
            <person name="Pursley I."/>
            <person name="Horton D.L."/>
            <person name="Alikhan N.F."/>
            <person name="Baker D."/>
            <person name="Gharbi K."/>
            <person name="Hall N."/>
            <person name="Watson M."/>
            <person name="Adriaenssens E.M."/>
            <person name="Foster-Nyarko E."/>
            <person name="Jarju S."/>
            <person name="Secka A."/>
            <person name="Antonio M."/>
            <person name="Oren A."/>
            <person name="Chaudhuri R.R."/>
            <person name="La Ragione R."/>
            <person name="Hildebrand F."/>
            <person name="Pallen M.J."/>
        </authorList>
    </citation>
    <scope>NUCLEOTIDE SEQUENCE</scope>
    <source>
        <strain evidence="2">CHK181-108</strain>
    </source>
</reference>
<name>A0A9D1H1Q5_9FIRM</name>
<dbReference type="InterPro" id="IPR036278">
    <property type="entry name" value="Sialidase_sf"/>
</dbReference>
<evidence type="ECO:0000313" key="2">
    <source>
        <dbReference type="EMBL" id="HIT84910.1"/>
    </source>
</evidence>
<sequence length="825" mass="88653">MKKAYFKKALLMIMSLALIISTMALPASAEGASVTDEGWRFIDIAYGNGVYTAMAKNADYSSAKMYYSNDGGLTWQASENQPLGSGAALISSNKPSQQQLIWWDAHNMFVAHGAGKTYTSSDGVSWTENANLHWTTNTMYTTVDDNLIFGGQAALNVTNDISQKDFGKTKCTMNITNNYYVQVIGAKPADENGNIQVFGAAFNGAVDATLATQGKFGYTGEQNRYAEIGDKAPYDMVYAKGADQFLYVDGTQLLYAATNKDTIPKFVVKEGVNVTAIGASDSYIAVGMSDGTIYYTANDPITAETQWSQIPVTMGAGTAEAVTNIEFSDDTNFVALAETEVLKGSVNGCYNINDYVEIGDIEVSGQNVFNGVRLIGGTYSPTLNKYLVYGDTTTPDGDNKYWGKIFVSEDGLNWRDVYTGYTFTKRNVNTETGAVSYSEVRNGAVWWGSQRIFIVSASTQEHTGVTLVSPDGESWKAIQYKGNTDAEGNPAPELDTDMQLNTDIAVSGDKLYTTNGRRQFRTYTAWNSASMIWFGVTNVPNNWSMNQIAVSDDEDPAVLMAQNGNGAVRNNESTAENELDKWTPINAIGGAGALTDAVFSKALNQFVAVLNDGFRTSIVSKDGSVVQGPIVSGKVCRAIDTNGEAFMFACEDGNIYTAPDTAGFKKDEVSLTPVPAAAAVETANTMPLTNVIKAGDKFIATATDNVNSDVLLVSKNSAGTYEYVKASENVKAAELVPGETITVSVDGVNKTDADYEFTLITAIYSDGVLVQVQSDELAVTAGMSGKASADVAIGADVPENAEMKIFMWDSMKGMVPLRAAYTPFE</sequence>
<proteinExistence type="predicted"/>
<evidence type="ECO:0000313" key="3">
    <source>
        <dbReference type="Proteomes" id="UP000824165"/>
    </source>
</evidence>
<comment type="caution">
    <text evidence="2">The sequence shown here is derived from an EMBL/GenBank/DDBJ whole genome shotgun (WGS) entry which is preliminary data.</text>
</comment>
<reference evidence="2" key="1">
    <citation type="submission" date="2020-10" db="EMBL/GenBank/DDBJ databases">
        <authorList>
            <person name="Gilroy R."/>
        </authorList>
    </citation>
    <scope>NUCLEOTIDE SEQUENCE</scope>
    <source>
        <strain evidence="2">CHK181-108</strain>
    </source>
</reference>
<dbReference type="SUPFAM" id="SSF50939">
    <property type="entry name" value="Sialidases"/>
    <property type="match status" value="1"/>
</dbReference>
<dbReference type="SUPFAM" id="SSF69322">
    <property type="entry name" value="Tricorn protease domain 2"/>
    <property type="match status" value="1"/>
</dbReference>
<dbReference type="AlphaFoldDB" id="A0A9D1H1Q5"/>
<keyword evidence="1" id="KW-0732">Signal</keyword>
<dbReference type="InterPro" id="IPR015943">
    <property type="entry name" value="WD40/YVTN_repeat-like_dom_sf"/>
</dbReference>